<accession>A0AAV6NSR3</accession>
<organism evidence="2 3">
    <name type="scientific">Cucurbita argyrosperma subsp. sororia</name>
    <dbReference type="NCBI Taxonomy" id="37648"/>
    <lineage>
        <taxon>Eukaryota</taxon>
        <taxon>Viridiplantae</taxon>
        <taxon>Streptophyta</taxon>
        <taxon>Embryophyta</taxon>
        <taxon>Tracheophyta</taxon>
        <taxon>Spermatophyta</taxon>
        <taxon>Magnoliopsida</taxon>
        <taxon>eudicotyledons</taxon>
        <taxon>Gunneridae</taxon>
        <taxon>Pentapetalae</taxon>
        <taxon>rosids</taxon>
        <taxon>fabids</taxon>
        <taxon>Cucurbitales</taxon>
        <taxon>Cucurbitaceae</taxon>
        <taxon>Cucurbiteae</taxon>
        <taxon>Cucurbita</taxon>
    </lineage>
</organism>
<dbReference type="Proteomes" id="UP000685013">
    <property type="component" value="Chromosome 4"/>
</dbReference>
<dbReference type="EMBL" id="JAGKQH010000004">
    <property type="protein sequence ID" value="KAG6601735.1"/>
    <property type="molecule type" value="Genomic_DNA"/>
</dbReference>
<evidence type="ECO:0000313" key="2">
    <source>
        <dbReference type="EMBL" id="KAG6601735.1"/>
    </source>
</evidence>
<dbReference type="AlphaFoldDB" id="A0AAV6NSR3"/>
<evidence type="ECO:0008006" key="4">
    <source>
        <dbReference type="Google" id="ProtNLM"/>
    </source>
</evidence>
<feature type="non-terminal residue" evidence="2">
    <location>
        <position position="1"/>
    </location>
</feature>
<evidence type="ECO:0000256" key="1">
    <source>
        <dbReference type="SAM" id="SignalP"/>
    </source>
</evidence>
<proteinExistence type="predicted"/>
<reference evidence="2 3" key="1">
    <citation type="journal article" date="2021" name="Hortic Res">
        <title>The domestication of Cucurbita argyrosperma as revealed by the genome of its wild relative.</title>
        <authorList>
            <person name="Barrera-Redondo J."/>
            <person name="Sanchez-de la Vega G."/>
            <person name="Aguirre-Liguori J.A."/>
            <person name="Castellanos-Morales G."/>
            <person name="Gutierrez-Guerrero Y.T."/>
            <person name="Aguirre-Dugua X."/>
            <person name="Aguirre-Planter E."/>
            <person name="Tenaillon M.I."/>
            <person name="Lira-Saade R."/>
            <person name="Eguiarte L.E."/>
        </authorList>
    </citation>
    <scope>NUCLEOTIDE SEQUENCE [LARGE SCALE GENOMIC DNA]</scope>
    <source>
        <strain evidence="2">JBR-2021</strain>
    </source>
</reference>
<keyword evidence="1" id="KW-0732">Signal</keyword>
<gene>
    <name evidence="2" type="ORF">SDJN03_06968</name>
</gene>
<comment type="caution">
    <text evidence="2">The sequence shown here is derived from an EMBL/GenBank/DDBJ whole genome shotgun (WGS) entry which is preliminary data.</text>
</comment>
<evidence type="ECO:0000313" key="3">
    <source>
        <dbReference type="Proteomes" id="UP000685013"/>
    </source>
</evidence>
<protein>
    <recommendedName>
        <fullName evidence="4">Secreted protein</fullName>
    </recommendedName>
</protein>
<feature type="chain" id="PRO_5043608077" description="Secreted protein" evidence="1">
    <location>
        <begin position="21"/>
        <end position="130"/>
    </location>
</feature>
<feature type="signal peptide" evidence="1">
    <location>
        <begin position="1"/>
        <end position="20"/>
    </location>
</feature>
<sequence length="130" mass="14075">MAPTIFIVLALLSIAESTVGKGGGLKLELIQRRLSPGNVSPMAAKSQIWPETSEFIVKIAVGTPPDGGACNPRHWQRFILGSVSSMCKMLPANESDLRPFEIVNLSNPFLQVAAVPFEGVRCGVLRHRHV</sequence>
<name>A0AAV6NSR3_9ROSI</name>
<keyword evidence="3" id="KW-1185">Reference proteome</keyword>